<dbReference type="RefSeq" id="WP_132875042.1">
    <property type="nucleotide sequence ID" value="NZ_SLXQ01000001.1"/>
</dbReference>
<protein>
    <submittedName>
        <fullName evidence="2">Uncharacterized protein</fullName>
    </submittedName>
</protein>
<reference evidence="2 3" key="1">
    <citation type="submission" date="2019-03" db="EMBL/GenBank/DDBJ databases">
        <title>Genomic Encyclopedia of Type Strains, Phase IV (KMG-IV): sequencing the most valuable type-strain genomes for metagenomic binning, comparative biology and taxonomic classification.</title>
        <authorList>
            <person name="Goeker M."/>
        </authorList>
    </citation>
    <scope>NUCLEOTIDE SEQUENCE [LARGE SCALE GENOMIC DNA]</scope>
    <source>
        <strain evidence="2 3">DSM 45765</strain>
    </source>
</reference>
<name>A0A4V2SUY6_9PSEU</name>
<feature type="compositionally biased region" description="Acidic residues" evidence="1">
    <location>
        <begin position="1"/>
        <end position="11"/>
    </location>
</feature>
<accession>A0A4V2SUY6</accession>
<evidence type="ECO:0000313" key="2">
    <source>
        <dbReference type="EMBL" id="TCP56446.1"/>
    </source>
</evidence>
<gene>
    <name evidence="2" type="ORF">EV191_101389</name>
</gene>
<comment type="caution">
    <text evidence="2">The sequence shown here is derived from an EMBL/GenBank/DDBJ whole genome shotgun (WGS) entry which is preliminary data.</text>
</comment>
<dbReference type="Proteomes" id="UP000294911">
    <property type="component" value="Unassembled WGS sequence"/>
</dbReference>
<feature type="region of interest" description="Disordered" evidence="1">
    <location>
        <begin position="1"/>
        <end position="22"/>
    </location>
</feature>
<evidence type="ECO:0000256" key="1">
    <source>
        <dbReference type="SAM" id="MobiDB-lite"/>
    </source>
</evidence>
<dbReference type="AlphaFoldDB" id="A0A4V2SUY6"/>
<keyword evidence="3" id="KW-1185">Reference proteome</keyword>
<proteinExistence type="predicted"/>
<organism evidence="2 3">
    <name type="scientific">Tamaricihabitans halophyticus</name>
    <dbReference type="NCBI Taxonomy" id="1262583"/>
    <lineage>
        <taxon>Bacteria</taxon>
        <taxon>Bacillati</taxon>
        <taxon>Actinomycetota</taxon>
        <taxon>Actinomycetes</taxon>
        <taxon>Pseudonocardiales</taxon>
        <taxon>Pseudonocardiaceae</taxon>
        <taxon>Tamaricihabitans</taxon>
    </lineage>
</organism>
<feature type="region of interest" description="Disordered" evidence="1">
    <location>
        <begin position="47"/>
        <end position="77"/>
    </location>
</feature>
<evidence type="ECO:0000313" key="3">
    <source>
        <dbReference type="Proteomes" id="UP000294911"/>
    </source>
</evidence>
<dbReference type="EMBL" id="SLXQ01000001">
    <property type="protein sequence ID" value="TCP56446.1"/>
    <property type="molecule type" value="Genomic_DNA"/>
</dbReference>
<sequence length="77" mass="8614">MTDSTSTEEPENTANTESREHADWLDQVEQEAHELIDQRFTEGQEALAKHPRSVRVAMDSDPASTDSASWPGETEAR</sequence>